<name>A0A506UBJ6_9HYPH</name>
<comment type="caution">
    <text evidence="9">The sequence shown here is derived from an EMBL/GenBank/DDBJ whole genome shotgun (WGS) entry which is preliminary data.</text>
</comment>
<keyword evidence="2" id="KW-0645">Protease</keyword>
<gene>
    <name evidence="9" type="ORF">FJU08_08740</name>
</gene>
<dbReference type="Gene3D" id="2.70.70.10">
    <property type="entry name" value="Glucose Permease (Domain IIA)"/>
    <property type="match status" value="1"/>
</dbReference>
<dbReference type="Proteomes" id="UP000318801">
    <property type="component" value="Unassembled WGS sequence"/>
</dbReference>
<evidence type="ECO:0000256" key="5">
    <source>
        <dbReference type="ARBA" id="ARBA00022833"/>
    </source>
</evidence>
<dbReference type="Gene3D" id="3.10.450.350">
    <property type="match status" value="1"/>
</dbReference>
<comment type="cofactor">
    <cofactor evidence="1">
        <name>Zn(2+)</name>
        <dbReference type="ChEBI" id="CHEBI:29105"/>
    </cofactor>
</comment>
<dbReference type="OrthoDB" id="9805070at2"/>
<dbReference type="InterPro" id="IPR016047">
    <property type="entry name" value="M23ase_b-sheet_dom"/>
</dbReference>
<organism evidence="9 10">
    <name type="scientific">Martelella alba</name>
    <dbReference type="NCBI Taxonomy" id="2590451"/>
    <lineage>
        <taxon>Bacteria</taxon>
        <taxon>Pseudomonadati</taxon>
        <taxon>Pseudomonadota</taxon>
        <taxon>Alphaproteobacteria</taxon>
        <taxon>Hyphomicrobiales</taxon>
        <taxon>Aurantimonadaceae</taxon>
        <taxon>Martelella</taxon>
    </lineage>
</organism>
<dbReference type="RefSeq" id="WP_141148627.1">
    <property type="nucleotide sequence ID" value="NZ_VHLG01000004.1"/>
</dbReference>
<feature type="domain" description="M23ase beta-sheet core" evidence="8">
    <location>
        <begin position="508"/>
        <end position="606"/>
    </location>
</feature>
<evidence type="ECO:0000313" key="10">
    <source>
        <dbReference type="Proteomes" id="UP000318801"/>
    </source>
</evidence>
<dbReference type="GO" id="GO:0004222">
    <property type="term" value="F:metalloendopeptidase activity"/>
    <property type="evidence" value="ECO:0007669"/>
    <property type="project" value="TreeGrafter"/>
</dbReference>
<dbReference type="PANTHER" id="PTHR21666:SF288">
    <property type="entry name" value="CELL DIVISION PROTEIN YTFB"/>
    <property type="match status" value="1"/>
</dbReference>
<evidence type="ECO:0000256" key="6">
    <source>
        <dbReference type="ARBA" id="ARBA00023049"/>
    </source>
</evidence>
<dbReference type="PANTHER" id="PTHR21666">
    <property type="entry name" value="PEPTIDASE-RELATED"/>
    <property type="match status" value="1"/>
</dbReference>
<dbReference type="SUPFAM" id="SSF51261">
    <property type="entry name" value="Duplicated hybrid motif"/>
    <property type="match status" value="1"/>
</dbReference>
<dbReference type="InterPro" id="IPR011055">
    <property type="entry name" value="Dup_hybrid_motif"/>
</dbReference>
<evidence type="ECO:0000256" key="2">
    <source>
        <dbReference type="ARBA" id="ARBA00022670"/>
    </source>
</evidence>
<dbReference type="EMBL" id="VHLG01000004">
    <property type="protein sequence ID" value="TPW30756.1"/>
    <property type="molecule type" value="Genomic_DNA"/>
</dbReference>
<keyword evidence="5" id="KW-0862">Zinc</keyword>
<dbReference type="InterPro" id="IPR050570">
    <property type="entry name" value="Cell_wall_metabolism_enzyme"/>
</dbReference>
<keyword evidence="3" id="KW-0479">Metal-binding</keyword>
<evidence type="ECO:0000256" key="1">
    <source>
        <dbReference type="ARBA" id="ARBA00001947"/>
    </source>
</evidence>
<evidence type="ECO:0000256" key="4">
    <source>
        <dbReference type="ARBA" id="ARBA00022801"/>
    </source>
</evidence>
<sequence length="647" mass="70071">MKKKKNPVRTFGTQRPILADGRRVPDRREISLRWLAGACLTGVTSTVLMAVALSAAVDGRQRLAAPAAAFAKSRIPDAEIDGNGQTRGNRLVAIPVYAKPSNKRIINVPTVVKQADRDVIHYEPFSEVKMALAANYGDIPDYPAFDPFAVFSTGNKTPSASSGDVIYDADVEGEVELKTVDFPLSGSDMPFAGSMSEDDIAAVITQNENAISDAADDVSMLGYVDPDRFDPVPASVTAIAPGLAAHVVNENVSVSPLQTVITQDFSDDVLAVRQPIDASTFLKAAGYPPQQADDIARMFKTQISSSQLAEGDVVRIGLIRFGRNVRVARVSLYRKNRHVLTMALNDKNQFVRGTEPALSEAVANAANSPDDFIIGTSQKPVKVYDGIYRAALSYGLTDDMIAELISLLASKVDLQATAGPDDHMELFFSDADPEGRASASSELFYIDARIADNDIRLYRYRDPKTGEVDYFDQNGESIKQFLLRKTVPNGVFTSGFGMRRHPVLKYARMHPGVDWAAPVGTPIIAAGDGVVEKAGWDGGGYGNQTIIRHANGYETSYNHQSKIESWVKPGVKVKQGQVIGRVGATGLVTGAHLHYEVIVNGTKVDPMKVRFPNADPLTGDALVRFDAERDRIDALLGNQSDNKLASR</sequence>
<evidence type="ECO:0000256" key="7">
    <source>
        <dbReference type="SAM" id="Phobius"/>
    </source>
</evidence>
<feature type="transmembrane region" description="Helical" evidence="7">
    <location>
        <begin position="32"/>
        <end position="57"/>
    </location>
</feature>
<evidence type="ECO:0000256" key="3">
    <source>
        <dbReference type="ARBA" id="ARBA00022723"/>
    </source>
</evidence>
<accession>A0A506UBJ6</accession>
<evidence type="ECO:0000313" key="9">
    <source>
        <dbReference type="EMBL" id="TPW30756.1"/>
    </source>
</evidence>
<dbReference type="GO" id="GO:0046872">
    <property type="term" value="F:metal ion binding"/>
    <property type="evidence" value="ECO:0007669"/>
    <property type="project" value="UniProtKB-KW"/>
</dbReference>
<keyword evidence="7" id="KW-0812">Transmembrane</keyword>
<evidence type="ECO:0000259" key="8">
    <source>
        <dbReference type="Pfam" id="PF01551"/>
    </source>
</evidence>
<dbReference type="AlphaFoldDB" id="A0A506UBJ6"/>
<proteinExistence type="predicted"/>
<dbReference type="GO" id="GO:0006508">
    <property type="term" value="P:proteolysis"/>
    <property type="evidence" value="ECO:0007669"/>
    <property type="project" value="UniProtKB-KW"/>
</dbReference>
<keyword evidence="4" id="KW-0378">Hydrolase</keyword>
<keyword evidence="7" id="KW-0472">Membrane</keyword>
<protein>
    <submittedName>
        <fullName evidence="9">M23 family metallopeptidase</fullName>
    </submittedName>
</protein>
<keyword evidence="10" id="KW-1185">Reference proteome</keyword>
<dbReference type="CDD" id="cd12797">
    <property type="entry name" value="M23_peptidase"/>
    <property type="match status" value="1"/>
</dbReference>
<reference evidence="9 10" key="1">
    <citation type="submission" date="2019-06" db="EMBL/GenBank/DDBJ databases">
        <authorList>
            <person name="Li M."/>
        </authorList>
    </citation>
    <scope>NUCLEOTIDE SEQUENCE [LARGE SCALE GENOMIC DNA]</scope>
    <source>
        <strain evidence="9 10">BGMRC2036</strain>
    </source>
</reference>
<keyword evidence="7" id="KW-1133">Transmembrane helix</keyword>
<keyword evidence="6" id="KW-0482">Metalloprotease</keyword>
<dbReference type="Pfam" id="PF01551">
    <property type="entry name" value="Peptidase_M23"/>
    <property type="match status" value="1"/>
</dbReference>